<keyword evidence="5" id="KW-0001">2Fe-2S</keyword>
<dbReference type="GO" id="GO:0046872">
    <property type="term" value="F:metal ion binding"/>
    <property type="evidence" value="ECO:0007669"/>
    <property type="project" value="UniProtKB-KW"/>
</dbReference>
<dbReference type="InterPro" id="IPR050415">
    <property type="entry name" value="MRET"/>
</dbReference>
<feature type="region of interest" description="Disordered" evidence="13">
    <location>
        <begin position="1"/>
        <end position="520"/>
    </location>
</feature>
<dbReference type="Gene3D" id="2.40.30.10">
    <property type="entry name" value="Translation factors"/>
    <property type="match status" value="1"/>
</dbReference>
<keyword evidence="9" id="KW-0560">Oxidoreductase</keyword>
<evidence type="ECO:0000256" key="11">
    <source>
        <dbReference type="ARBA" id="ARBA00023014"/>
    </source>
</evidence>
<evidence type="ECO:0000313" key="16">
    <source>
        <dbReference type="EMBL" id="GIJ69167.1"/>
    </source>
</evidence>
<keyword evidence="7" id="KW-0274">FAD</keyword>
<dbReference type="GO" id="GO:0016491">
    <property type="term" value="F:oxidoreductase activity"/>
    <property type="evidence" value="ECO:0007669"/>
    <property type="project" value="UniProtKB-KW"/>
</dbReference>
<feature type="compositionally biased region" description="Low complexity" evidence="13">
    <location>
        <begin position="504"/>
        <end position="520"/>
    </location>
</feature>
<gene>
    <name evidence="16" type="ORF">Voc01_040840</name>
</gene>
<keyword evidence="12 14" id="KW-0472">Membrane</keyword>
<feature type="region of interest" description="Disordered" evidence="13">
    <location>
        <begin position="541"/>
        <end position="601"/>
    </location>
</feature>
<evidence type="ECO:0000259" key="15">
    <source>
        <dbReference type="PROSITE" id="PS51384"/>
    </source>
</evidence>
<dbReference type="PANTHER" id="PTHR47354:SF8">
    <property type="entry name" value="1,2-PHENYLACETYL-COA EPOXIDASE, SUBUNIT E"/>
    <property type="match status" value="1"/>
</dbReference>
<feature type="compositionally biased region" description="Basic and acidic residues" evidence="13">
    <location>
        <begin position="576"/>
        <end position="586"/>
    </location>
</feature>
<dbReference type="InterPro" id="IPR001433">
    <property type="entry name" value="OxRdtase_FAD/NAD-bd"/>
</dbReference>
<keyword evidence="4 14" id="KW-0812">Transmembrane</keyword>
<dbReference type="PRINTS" id="PR00410">
    <property type="entry name" value="PHEHYDRXLASE"/>
</dbReference>
<keyword evidence="8 14" id="KW-1133">Transmembrane helix</keyword>
<evidence type="ECO:0000256" key="14">
    <source>
        <dbReference type="SAM" id="Phobius"/>
    </source>
</evidence>
<evidence type="ECO:0000256" key="12">
    <source>
        <dbReference type="ARBA" id="ARBA00023136"/>
    </source>
</evidence>
<feature type="compositionally biased region" description="Basic and acidic residues" evidence="13">
    <location>
        <begin position="455"/>
        <end position="488"/>
    </location>
</feature>
<protein>
    <recommendedName>
        <fullName evidence="15">FAD-binding FR-type domain-containing protein</fullName>
    </recommendedName>
</protein>
<dbReference type="PROSITE" id="PS51384">
    <property type="entry name" value="FAD_FR"/>
    <property type="match status" value="1"/>
</dbReference>
<accession>A0A8J3ZS31</accession>
<dbReference type="GO" id="GO:0016020">
    <property type="term" value="C:membrane"/>
    <property type="evidence" value="ECO:0007669"/>
    <property type="project" value="UniProtKB-SubCell"/>
</dbReference>
<comment type="caution">
    <text evidence="16">The sequence shown here is derived from an EMBL/GenBank/DDBJ whole genome shotgun (WGS) entry which is preliminary data.</text>
</comment>
<evidence type="ECO:0000256" key="1">
    <source>
        <dbReference type="ARBA" id="ARBA00001974"/>
    </source>
</evidence>
<dbReference type="InterPro" id="IPR039261">
    <property type="entry name" value="FNR_nucleotide-bd"/>
</dbReference>
<dbReference type="GO" id="GO:0051537">
    <property type="term" value="F:2 iron, 2 sulfur cluster binding"/>
    <property type="evidence" value="ECO:0007669"/>
    <property type="project" value="UniProtKB-KW"/>
</dbReference>
<feature type="compositionally biased region" description="Polar residues" evidence="13">
    <location>
        <begin position="547"/>
        <end position="573"/>
    </location>
</feature>
<evidence type="ECO:0000256" key="2">
    <source>
        <dbReference type="ARBA" id="ARBA00004141"/>
    </source>
</evidence>
<comment type="cofactor">
    <cofactor evidence="1">
        <name>FAD</name>
        <dbReference type="ChEBI" id="CHEBI:57692"/>
    </cofactor>
</comment>
<feature type="transmembrane region" description="Helical" evidence="14">
    <location>
        <begin position="681"/>
        <end position="703"/>
    </location>
</feature>
<feature type="compositionally biased region" description="Low complexity" evidence="13">
    <location>
        <begin position="307"/>
        <end position="322"/>
    </location>
</feature>
<dbReference type="Pfam" id="PF01794">
    <property type="entry name" value="Ferric_reduct"/>
    <property type="match status" value="1"/>
</dbReference>
<reference evidence="16" key="1">
    <citation type="submission" date="2021-01" db="EMBL/GenBank/DDBJ databases">
        <title>Whole genome shotgun sequence of Virgisporangium ochraceum NBRC 16418.</title>
        <authorList>
            <person name="Komaki H."/>
            <person name="Tamura T."/>
        </authorList>
    </citation>
    <scope>NUCLEOTIDE SEQUENCE</scope>
    <source>
        <strain evidence="16">NBRC 16418</strain>
    </source>
</reference>
<name>A0A8J3ZS31_9ACTN</name>
<evidence type="ECO:0000256" key="4">
    <source>
        <dbReference type="ARBA" id="ARBA00022692"/>
    </source>
</evidence>
<dbReference type="AlphaFoldDB" id="A0A8J3ZS31"/>
<evidence type="ECO:0000256" key="10">
    <source>
        <dbReference type="ARBA" id="ARBA00023004"/>
    </source>
</evidence>
<feature type="transmembrane region" description="Helical" evidence="14">
    <location>
        <begin position="636"/>
        <end position="660"/>
    </location>
</feature>
<evidence type="ECO:0000256" key="6">
    <source>
        <dbReference type="ARBA" id="ARBA00022723"/>
    </source>
</evidence>
<feature type="domain" description="FAD-binding FR-type" evidence="15">
    <location>
        <begin position="809"/>
        <end position="909"/>
    </location>
</feature>
<feature type="compositionally biased region" description="Basic and acidic residues" evidence="13">
    <location>
        <begin position="29"/>
        <end position="41"/>
    </location>
</feature>
<feature type="compositionally biased region" description="Basic and acidic residues" evidence="13">
    <location>
        <begin position="332"/>
        <end position="349"/>
    </location>
</feature>
<dbReference type="RefSeq" id="WP_203929101.1">
    <property type="nucleotide sequence ID" value="NZ_BOPH01000056.1"/>
</dbReference>
<dbReference type="PANTHER" id="PTHR47354">
    <property type="entry name" value="NADH OXIDOREDUCTASE HCR"/>
    <property type="match status" value="1"/>
</dbReference>
<keyword evidence="3" id="KW-0285">Flavoprotein</keyword>
<dbReference type="InterPro" id="IPR017927">
    <property type="entry name" value="FAD-bd_FR_type"/>
</dbReference>
<keyword evidence="11" id="KW-0411">Iron-sulfur</keyword>
<proteinExistence type="predicted"/>
<evidence type="ECO:0000256" key="7">
    <source>
        <dbReference type="ARBA" id="ARBA00022827"/>
    </source>
</evidence>
<evidence type="ECO:0000256" key="13">
    <source>
        <dbReference type="SAM" id="MobiDB-lite"/>
    </source>
</evidence>
<dbReference type="SUPFAM" id="SSF63380">
    <property type="entry name" value="Riboflavin synthase domain-like"/>
    <property type="match status" value="1"/>
</dbReference>
<keyword evidence="10" id="KW-0408">Iron</keyword>
<organism evidence="16 17">
    <name type="scientific">Virgisporangium ochraceum</name>
    <dbReference type="NCBI Taxonomy" id="65505"/>
    <lineage>
        <taxon>Bacteria</taxon>
        <taxon>Bacillati</taxon>
        <taxon>Actinomycetota</taxon>
        <taxon>Actinomycetes</taxon>
        <taxon>Micromonosporales</taxon>
        <taxon>Micromonosporaceae</taxon>
        <taxon>Virgisporangium</taxon>
    </lineage>
</organism>
<feature type="transmembrane region" description="Helical" evidence="14">
    <location>
        <begin position="607"/>
        <end position="624"/>
    </location>
</feature>
<dbReference type="EMBL" id="BOPH01000056">
    <property type="protein sequence ID" value="GIJ69167.1"/>
    <property type="molecule type" value="Genomic_DNA"/>
</dbReference>
<keyword evidence="17" id="KW-1185">Reference proteome</keyword>
<dbReference type="Proteomes" id="UP000635606">
    <property type="component" value="Unassembled WGS sequence"/>
</dbReference>
<evidence type="ECO:0000256" key="8">
    <source>
        <dbReference type="ARBA" id="ARBA00022989"/>
    </source>
</evidence>
<keyword evidence="6" id="KW-0479">Metal-binding</keyword>
<sequence length="1034" mass="107325">MTGYGRDTTARRGPYVPTQEQRSGWGAESPDHRPRHGRADDESAYPGYGGYPPRAADEPGPRSARGGRRRAPDVPQQRPASDPGYGAGYGEPQAYDGSAGRQPGRYPDRRGQADPAGYDPRGYPRPDATGGFPRPDVTGGFPRPDVTGGFPRPDVTGGFPRPDQTGAFPRPDTTGGFPRPALGAGGSAGGGAGATGQFRRPDPNDHRATGEFRAPAGRPDTTGGYPANGGYPAGGGYPTSGGYPAGGGYPAAGGYAAGGQPTSGGGYPRPDQTGGFPRPDATGGFPRPDTTGGFPRPASGAAGGAGVPRAGVPGAGVPRAGVPGAGSTGQFRRPDPGDHRATGEFRRPDATGQFARPDATGGYPANGGYPTSGGGYPRSEQTRPDTTGGFPRPDQTGGFPRPDTTGGFPRPDTTGEFRRPSQPQGGLPTAPVYQDAPGYQPPVSPAPAGGRGGRRRAEGRTGWGRETRDGWGRGDGGRGDGGRGDGGRGDSGQIPVSPAPAGESAPAWAPTGPGAPAWAGSARAAGSASASASAAVGTAAGPVADSQRWTGTGTTTVPAGQNGSEGRTATQTVARPDTRTDSRTDGRPVPASEPPPSQTARTTARRVILALWFAGLAFPVALWWQHTTNLDGTGAVLIAAGRLTGLVAGYTLLTQIALMARLPGLQRAAGAERMLKWHRDIGALVVVSTIAHALLLIQGYAVFSGDGPVKEGLRLFNDQADMVGAFAAAGILTGLAVLSIRQLRKMMPYEAWIWIHRSAYVVLYLGYAHQFSAGQDVGAGTGKYYWAALHILVIGTVVWGRVGVPLLINMYHRVRVAEVVDEGGDTVSVYLSGNRLDQLGARAGQYLRFRFLGAGFISQAHPFSLSAPPNSHWLRITVKAVGSYTSKLRELQPETRAWISAPEGEHTIASRTMTKAVLISAGSGIAPARAMLPELPGDTVVVFRASSEADLVLRGELEEITRARGGKLHVVTGSRNEPGPKKLLTSWGLADLVPDITMRDIYLCGPPDFAKAVVTALRPLHVPKRQIHVSAFEL</sequence>
<feature type="compositionally biased region" description="Basic and acidic residues" evidence="13">
    <location>
        <begin position="199"/>
        <end position="210"/>
    </location>
</feature>
<evidence type="ECO:0000256" key="9">
    <source>
        <dbReference type="ARBA" id="ARBA00023002"/>
    </source>
</evidence>
<dbReference type="Pfam" id="PF00175">
    <property type="entry name" value="NAD_binding_1"/>
    <property type="match status" value="1"/>
</dbReference>
<feature type="transmembrane region" description="Helical" evidence="14">
    <location>
        <begin position="723"/>
        <end position="740"/>
    </location>
</feature>
<dbReference type="GO" id="GO:0050660">
    <property type="term" value="F:flavin adenine dinucleotide binding"/>
    <property type="evidence" value="ECO:0007669"/>
    <property type="project" value="TreeGrafter"/>
</dbReference>
<evidence type="ECO:0000256" key="3">
    <source>
        <dbReference type="ARBA" id="ARBA00022630"/>
    </source>
</evidence>
<feature type="compositionally biased region" description="Gly residues" evidence="13">
    <location>
        <begin position="183"/>
        <end position="194"/>
    </location>
</feature>
<evidence type="ECO:0000256" key="5">
    <source>
        <dbReference type="ARBA" id="ARBA00022714"/>
    </source>
</evidence>
<dbReference type="InterPro" id="IPR013130">
    <property type="entry name" value="Fe3_Rdtase_TM_dom"/>
</dbReference>
<comment type="subcellular location">
    <subcellularLocation>
        <location evidence="2">Membrane</location>
        <topology evidence="2">Multi-pass membrane protein</topology>
    </subcellularLocation>
</comment>
<feature type="transmembrane region" description="Helical" evidence="14">
    <location>
        <begin position="752"/>
        <end position="772"/>
    </location>
</feature>
<feature type="transmembrane region" description="Helical" evidence="14">
    <location>
        <begin position="784"/>
        <end position="808"/>
    </location>
</feature>
<dbReference type="Gene3D" id="3.40.50.80">
    <property type="entry name" value="Nucleotide-binding domain of ferredoxin-NADP reductase (FNR) module"/>
    <property type="match status" value="1"/>
</dbReference>
<dbReference type="SUPFAM" id="SSF52343">
    <property type="entry name" value="Ferredoxin reductase-like, C-terminal NADP-linked domain"/>
    <property type="match status" value="1"/>
</dbReference>
<evidence type="ECO:0000313" key="17">
    <source>
        <dbReference type="Proteomes" id="UP000635606"/>
    </source>
</evidence>
<dbReference type="InterPro" id="IPR017938">
    <property type="entry name" value="Riboflavin_synthase-like_b-brl"/>
</dbReference>
<feature type="compositionally biased region" description="Gly residues" evidence="13">
    <location>
        <begin position="231"/>
        <end position="267"/>
    </location>
</feature>